<dbReference type="EMBL" id="KD131358">
    <property type="protein sequence ID" value="EMS58568.1"/>
    <property type="molecule type" value="Genomic_DNA"/>
</dbReference>
<sequence length="52" mass="5677">MAWLRDYGDLGLLDADEGPDDSDAFFPPPRHNDVEALATEMEAVDGEELAAK</sequence>
<protein>
    <submittedName>
        <fullName evidence="1">Uncharacterized protein</fullName>
    </submittedName>
</protein>
<evidence type="ECO:0000313" key="1">
    <source>
        <dbReference type="EMBL" id="EMS58568.1"/>
    </source>
</evidence>
<name>M7Z608_TRIUA</name>
<accession>M7Z608</accession>
<dbReference type="AlphaFoldDB" id="M7Z608"/>
<gene>
    <name evidence="1" type="ORF">TRIUR3_04413</name>
</gene>
<reference evidence="1" key="1">
    <citation type="journal article" date="2013" name="Nature">
        <title>Draft genome of the wheat A-genome progenitor Triticum urartu.</title>
        <authorList>
            <person name="Ling H.Q."/>
            <person name="Zhao S."/>
            <person name="Liu D."/>
            <person name="Wang J."/>
            <person name="Sun H."/>
            <person name="Zhang C."/>
            <person name="Fan H."/>
            <person name="Li D."/>
            <person name="Dong L."/>
            <person name="Tao Y."/>
            <person name="Gao C."/>
            <person name="Wu H."/>
            <person name="Li Y."/>
            <person name="Cui Y."/>
            <person name="Guo X."/>
            <person name="Zheng S."/>
            <person name="Wang B."/>
            <person name="Yu K."/>
            <person name="Liang Q."/>
            <person name="Yang W."/>
            <person name="Lou X."/>
            <person name="Chen J."/>
            <person name="Feng M."/>
            <person name="Jian J."/>
            <person name="Zhang X."/>
            <person name="Luo G."/>
            <person name="Jiang Y."/>
            <person name="Liu J."/>
            <person name="Wang Z."/>
            <person name="Sha Y."/>
            <person name="Zhang B."/>
            <person name="Wu H."/>
            <person name="Tang D."/>
            <person name="Shen Q."/>
            <person name="Xue P."/>
            <person name="Zou S."/>
            <person name="Wang X."/>
            <person name="Liu X."/>
            <person name="Wang F."/>
            <person name="Yang Y."/>
            <person name="An X."/>
            <person name="Dong Z."/>
            <person name="Zhang K."/>
            <person name="Zhang X."/>
            <person name="Luo M.C."/>
            <person name="Dvorak J."/>
            <person name="Tong Y."/>
            <person name="Wang J."/>
            <person name="Yang H."/>
            <person name="Li Z."/>
            <person name="Wang D."/>
            <person name="Zhang A."/>
            <person name="Wang J."/>
        </authorList>
    </citation>
    <scope>NUCLEOTIDE SEQUENCE</scope>
</reference>
<proteinExistence type="predicted"/>
<organism evidence="1">
    <name type="scientific">Triticum urartu</name>
    <name type="common">Red wild einkorn</name>
    <name type="synonym">Crithodium urartu</name>
    <dbReference type="NCBI Taxonomy" id="4572"/>
    <lineage>
        <taxon>Eukaryota</taxon>
        <taxon>Viridiplantae</taxon>
        <taxon>Streptophyta</taxon>
        <taxon>Embryophyta</taxon>
        <taxon>Tracheophyta</taxon>
        <taxon>Spermatophyta</taxon>
        <taxon>Magnoliopsida</taxon>
        <taxon>Liliopsida</taxon>
        <taxon>Poales</taxon>
        <taxon>Poaceae</taxon>
        <taxon>BOP clade</taxon>
        <taxon>Pooideae</taxon>
        <taxon>Triticodae</taxon>
        <taxon>Triticeae</taxon>
        <taxon>Triticinae</taxon>
        <taxon>Triticum</taxon>
    </lineage>
</organism>